<keyword evidence="6" id="KW-0326">Glycosidase</keyword>
<dbReference type="CDD" id="cd02850">
    <property type="entry name" value="E_set_Cellulase_N"/>
    <property type="match status" value="1"/>
</dbReference>
<accession>A0A5C6FJS7</accession>
<name>A0A5C6FJS7_9BACT</name>
<evidence type="ECO:0000259" key="4">
    <source>
        <dbReference type="Pfam" id="PF00759"/>
    </source>
</evidence>
<reference evidence="6 7" key="1">
    <citation type="submission" date="2019-02" db="EMBL/GenBank/DDBJ databases">
        <title>Deep-cultivation of Planctomycetes and their phenomic and genomic characterization uncovers novel biology.</title>
        <authorList>
            <person name="Wiegand S."/>
            <person name="Jogler M."/>
            <person name="Boedeker C."/>
            <person name="Pinto D."/>
            <person name="Vollmers J."/>
            <person name="Rivas-Marin E."/>
            <person name="Kohn T."/>
            <person name="Peeters S.H."/>
            <person name="Heuer A."/>
            <person name="Rast P."/>
            <person name="Oberbeckmann S."/>
            <person name="Bunk B."/>
            <person name="Jeske O."/>
            <person name="Meyerdierks A."/>
            <person name="Storesund J.E."/>
            <person name="Kallscheuer N."/>
            <person name="Luecker S."/>
            <person name="Lage O.M."/>
            <person name="Pohl T."/>
            <person name="Merkel B.J."/>
            <person name="Hornburger P."/>
            <person name="Mueller R.-W."/>
            <person name="Bruemmer F."/>
            <person name="Labrenz M."/>
            <person name="Spormann A.M."/>
            <person name="Op Den Camp H."/>
            <person name="Overmann J."/>
            <person name="Amann R."/>
            <person name="Jetten M.S.M."/>
            <person name="Mascher T."/>
            <person name="Medema M.H."/>
            <person name="Devos D.P."/>
            <person name="Kaster A.-K."/>
            <person name="Ovreas L."/>
            <person name="Rohde M."/>
            <person name="Galperin M.Y."/>
            <person name="Jogler C."/>
        </authorList>
    </citation>
    <scope>NUCLEOTIDE SEQUENCE [LARGE SCALE GENOMIC DNA]</scope>
    <source>
        <strain evidence="6 7">Poly51</strain>
    </source>
</reference>
<dbReference type="GO" id="GO:0008810">
    <property type="term" value="F:cellulase activity"/>
    <property type="evidence" value="ECO:0007669"/>
    <property type="project" value="UniProtKB-EC"/>
</dbReference>
<feature type="domain" description="Glycoside hydrolase family 9" evidence="4">
    <location>
        <begin position="551"/>
        <end position="901"/>
    </location>
</feature>
<organism evidence="6 7">
    <name type="scientific">Rubripirellula tenax</name>
    <dbReference type="NCBI Taxonomy" id="2528015"/>
    <lineage>
        <taxon>Bacteria</taxon>
        <taxon>Pseudomonadati</taxon>
        <taxon>Planctomycetota</taxon>
        <taxon>Planctomycetia</taxon>
        <taxon>Pirellulales</taxon>
        <taxon>Pirellulaceae</taxon>
        <taxon>Rubripirellula</taxon>
    </lineage>
</organism>
<dbReference type="Proteomes" id="UP000318288">
    <property type="component" value="Unassembled WGS sequence"/>
</dbReference>
<dbReference type="SUPFAM" id="SSF81296">
    <property type="entry name" value="E set domains"/>
    <property type="match status" value="1"/>
</dbReference>
<feature type="domain" description="Cellulase Ig-like" evidence="5">
    <location>
        <begin position="397"/>
        <end position="497"/>
    </location>
</feature>
<dbReference type="EMBL" id="SJPW01000001">
    <property type="protein sequence ID" value="TWU59994.1"/>
    <property type="molecule type" value="Genomic_DNA"/>
</dbReference>
<keyword evidence="3" id="KW-0624">Polysaccharide degradation</keyword>
<evidence type="ECO:0000313" key="7">
    <source>
        <dbReference type="Proteomes" id="UP000318288"/>
    </source>
</evidence>
<dbReference type="Pfam" id="PF02927">
    <property type="entry name" value="CelD_N"/>
    <property type="match status" value="1"/>
</dbReference>
<dbReference type="AlphaFoldDB" id="A0A5C6FJS7"/>
<evidence type="ECO:0000313" key="6">
    <source>
        <dbReference type="EMBL" id="TWU59994.1"/>
    </source>
</evidence>
<keyword evidence="2" id="KW-0119">Carbohydrate metabolism</keyword>
<evidence type="ECO:0000259" key="5">
    <source>
        <dbReference type="Pfam" id="PF02927"/>
    </source>
</evidence>
<dbReference type="OrthoDB" id="9808897at2"/>
<dbReference type="SUPFAM" id="SSF48208">
    <property type="entry name" value="Six-hairpin glycosidases"/>
    <property type="match status" value="1"/>
</dbReference>
<dbReference type="GO" id="GO:0000272">
    <property type="term" value="P:polysaccharide catabolic process"/>
    <property type="evidence" value="ECO:0007669"/>
    <property type="project" value="UniProtKB-KW"/>
</dbReference>
<comment type="caution">
    <text evidence="6">The sequence shown here is derived from an EMBL/GenBank/DDBJ whole genome shotgun (WGS) entry which is preliminary data.</text>
</comment>
<gene>
    <name evidence="6" type="primary">celD</name>
    <name evidence="6" type="ORF">Poly51_02670</name>
</gene>
<dbReference type="Gene3D" id="1.50.10.10">
    <property type="match status" value="1"/>
</dbReference>
<protein>
    <submittedName>
        <fullName evidence="6">Endoglucanase D</fullName>
        <ecNumber evidence="6">3.2.1.4</ecNumber>
    </submittedName>
</protein>
<dbReference type="InterPro" id="IPR013783">
    <property type="entry name" value="Ig-like_fold"/>
</dbReference>
<keyword evidence="6" id="KW-0378">Hydrolase</keyword>
<evidence type="ECO:0000256" key="3">
    <source>
        <dbReference type="ARBA" id="ARBA00023326"/>
    </source>
</evidence>
<evidence type="ECO:0000256" key="2">
    <source>
        <dbReference type="ARBA" id="ARBA00023277"/>
    </source>
</evidence>
<dbReference type="EC" id="3.2.1.4" evidence="6"/>
<dbReference type="InterPro" id="IPR014756">
    <property type="entry name" value="Ig_E-set"/>
</dbReference>
<proteinExistence type="inferred from homology"/>
<keyword evidence="7" id="KW-1185">Reference proteome</keyword>
<comment type="similarity">
    <text evidence="1">Belongs to the glycosyl hydrolase 9 (cellulase E) family.</text>
</comment>
<dbReference type="InterPro" id="IPR001701">
    <property type="entry name" value="Glyco_hydro_9"/>
</dbReference>
<dbReference type="RefSeq" id="WP_146453545.1">
    <property type="nucleotide sequence ID" value="NZ_SJPW01000001.1"/>
</dbReference>
<dbReference type="Pfam" id="PF00759">
    <property type="entry name" value="Glyco_hydro_9"/>
    <property type="match status" value="1"/>
</dbReference>
<dbReference type="InterPro" id="IPR004197">
    <property type="entry name" value="Cellulase_Ig-like"/>
</dbReference>
<evidence type="ECO:0000256" key="1">
    <source>
        <dbReference type="ARBA" id="ARBA00007072"/>
    </source>
</evidence>
<sequence length="986" mass="110287">MRFPIRPDQIFATVACCLLTQTMADAQEPTSPPRQAVIADFDQPFLFAYGTWQDKAKTTDGIAIIAGVTNQGGAGLNVSIDLTENENGSPAMRVRTGPNNQMQSVRLILVCESDYKPVWQFDLPPSDGQWHWITPRDGASLQAPNSTEEPVDGPMEVDRVVQWQITGDWAGNVAADIQIDQVAVVAATKSMLQERQRSSDQKSKQAEEKLQEQNRLLEQFSERTENSPRVVRTSMAAADVVAIEILAGKMSTCKHQAYRSEPDDTIVQRKDQNGDVVEYQLVRGGETIGSLIGNDRNWLVTWERVSGDPLLLFVADDPENFQIRIDGNPAFTPVRVSRKSRVNGWAQGSRELSLHHTLYLHLSEPISAGSTMNVAMGRLNTQKSEATLTFDPRTVRSESVHVHQIGFRTDDPVKRAFVSCWLGTGGPQKQPERFPFSIVDDATGRVAHRGTGECHFPSSKPEAMARSANFNGTDVARMDFSDFRTAGRYRVVVDGVGCSYPFTIGQDVWTSAWRSQLRGLYNNRSGIELGPPLTNFRKPRDMNPEDGYRVTRSTYRAVEAGNEAFEQLVAGDTGEPAPGWGGYHDAGDWNPRRVTHMRVTMAMLELFDQFPERLRTFDLNIPKDGDLPDMLAEAVFEFSCFRRLQLANGGVGMGLESRGDPRPMETSWHNSFPSYAYAPDYLSSWCYASVAARLSRLIEPFDAGRAADFLESGKRAMAFAELDFDRDEAAGLTKDRPSTWEATDYRNLAALELYRTTRDERYHDVFLENTVLTADQPELFRYGTAIQRDHAFHYARLPPGMGDDGIKTKAIAAIERLAVRGMEYASKNAFNVTSVDPWKPQFIGFYSTADAYDMTRAHALTGKLEYLIGAVQATQFQSGCNPNNLVYTTGVGANPVKHVFKLDARFTGQPVPEGLTPYGNIDFEKWNDEGTTWPIKWVIGNVTQPNPYAWPTHEAYWDLGGWPMLEEFTVDAWTPNVLVWGYLAFR</sequence>
<dbReference type="InterPro" id="IPR012341">
    <property type="entry name" value="6hp_glycosidase-like_sf"/>
</dbReference>
<dbReference type="InterPro" id="IPR008928">
    <property type="entry name" value="6-hairpin_glycosidase_sf"/>
</dbReference>
<dbReference type="Gene3D" id="2.60.40.10">
    <property type="entry name" value="Immunoglobulins"/>
    <property type="match status" value="1"/>
</dbReference>